<feature type="compositionally biased region" description="Basic and acidic residues" evidence="16">
    <location>
        <begin position="1"/>
        <end position="22"/>
    </location>
</feature>
<comment type="caution">
    <text evidence="18">The sequence shown here is derived from an EMBL/GenBank/DDBJ whole genome shotgun (WGS) entry which is preliminary data.</text>
</comment>
<evidence type="ECO:0000256" key="2">
    <source>
        <dbReference type="ARBA" id="ARBA00004496"/>
    </source>
</evidence>
<dbReference type="PANTHER" id="PTHR11586:SF37">
    <property type="entry name" value="TRNA-BINDING DOMAIN-CONTAINING PROTEIN"/>
    <property type="match status" value="1"/>
</dbReference>
<keyword evidence="12" id="KW-0648">Protein biosynthesis</keyword>
<evidence type="ECO:0000256" key="10">
    <source>
        <dbReference type="ARBA" id="ARBA00022840"/>
    </source>
</evidence>
<dbReference type="Proteomes" id="UP000526302">
    <property type="component" value="Unassembled WGS sequence"/>
</dbReference>
<feature type="domain" description="TRNA-binding" evidence="17">
    <location>
        <begin position="43"/>
        <end position="145"/>
    </location>
</feature>
<dbReference type="Gene3D" id="2.40.50.140">
    <property type="entry name" value="Nucleic acid-binding proteins"/>
    <property type="match status" value="1"/>
</dbReference>
<dbReference type="InterPro" id="IPR012340">
    <property type="entry name" value="NA-bd_OB-fold"/>
</dbReference>
<evidence type="ECO:0000256" key="12">
    <source>
        <dbReference type="ARBA" id="ARBA00022917"/>
    </source>
</evidence>
<dbReference type="FunFam" id="2.40.50.140:FF:000042">
    <property type="entry name" value="Methionine--tRNA ligase"/>
    <property type="match status" value="1"/>
</dbReference>
<dbReference type="PROSITE" id="PS50886">
    <property type="entry name" value="TRBD"/>
    <property type="match status" value="1"/>
</dbReference>
<evidence type="ECO:0000256" key="16">
    <source>
        <dbReference type="SAM" id="MobiDB-lite"/>
    </source>
</evidence>
<evidence type="ECO:0000256" key="4">
    <source>
        <dbReference type="ARBA" id="ARBA00012838"/>
    </source>
</evidence>
<dbReference type="InterPro" id="IPR051270">
    <property type="entry name" value="Tyrosine-tRNA_ligase_regulator"/>
</dbReference>
<dbReference type="GO" id="GO:0005524">
    <property type="term" value="F:ATP binding"/>
    <property type="evidence" value="ECO:0007669"/>
    <property type="project" value="UniProtKB-KW"/>
</dbReference>
<evidence type="ECO:0000256" key="7">
    <source>
        <dbReference type="ARBA" id="ARBA00022555"/>
    </source>
</evidence>
<reference evidence="18 19" key="1">
    <citation type="journal article" date="2020" name="Biotechnol. Biofuels">
        <title>New insights from the biogas microbiome by comprehensive genome-resolved metagenomics of nearly 1600 species originating from multiple anaerobic digesters.</title>
        <authorList>
            <person name="Campanaro S."/>
            <person name="Treu L."/>
            <person name="Rodriguez-R L.M."/>
            <person name="Kovalovszki A."/>
            <person name="Ziels R.M."/>
            <person name="Maus I."/>
            <person name="Zhu X."/>
            <person name="Kougias P.G."/>
            <person name="Basile A."/>
            <person name="Luo G."/>
            <person name="Schluter A."/>
            <person name="Konstantinidis K.T."/>
            <person name="Angelidaki I."/>
        </authorList>
    </citation>
    <scope>NUCLEOTIDE SEQUENCE [LARGE SCALE GENOMIC DNA]</scope>
    <source>
        <strain evidence="18">AS22ysBPME_79</strain>
    </source>
</reference>
<comment type="subunit">
    <text evidence="3">Homodimer.</text>
</comment>
<protein>
    <recommendedName>
        <fullName evidence="5">Methionine--tRNA ligase</fullName>
        <ecNumber evidence="4">6.1.1.10</ecNumber>
    </recommendedName>
    <alternativeName>
        <fullName evidence="14">Methionyl-tRNA synthetase</fullName>
    </alternativeName>
</protein>
<comment type="catalytic activity">
    <reaction evidence="15">
        <text>tRNA(Met) + L-methionine + ATP = L-methionyl-tRNA(Met) + AMP + diphosphate</text>
        <dbReference type="Rhea" id="RHEA:13481"/>
        <dbReference type="Rhea" id="RHEA-COMP:9667"/>
        <dbReference type="Rhea" id="RHEA-COMP:9698"/>
        <dbReference type="ChEBI" id="CHEBI:30616"/>
        <dbReference type="ChEBI" id="CHEBI:33019"/>
        <dbReference type="ChEBI" id="CHEBI:57844"/>
        <dbReference type="ChEBI" id="CHEBI:78442"/>
        <dbReference type="ChEBI" id="CHEBI:78530"/>
        <dbReference type="ChEBI" id="CHEBI:456215"/>
        <dbReference type="EC" id="6.1.1.10"/>
    </reaction>
</comment>
<dbReference type="EC" id="6.1.1.10" evidence="4"/>
<evidence type="ECO:0000256" key="1">
    <source>
        <dbReference type="ARBA" id="ARBA00003314"/>
    </source>
</evidence>
<name>A0A7K4BYS4_9ARCH</name>
<comment type="function">
    <text evidence="1">Is required not only for elongation of protein synthesis but also for the initiation of all mRNA translation through initiator tRNA(fMet) aminoacylation.</text>
</comment>
<proteinExistence type="predicted"/>
<dbReference type="InterPro" id="IPR002547">
    <property type="entry name" value="tRNA-bd_dom"/>
</dbReference>
<evidence type="ECO:0000256" key="5">
    <source>
        <dbReference type="ARBA" id="ARBA00018753"/>
    </source>
</evidence>
<keyword evidence="11" id="KW-0694">RNA-binding</keyword>
<evidence type="ECO:0000256" key="9">
    <source>
        <dbReference type="ARBA" id="ARBA00022741"/>
    </source>
</evidence>
<dbReference type="Pfam" id="PF01588">
    <property type="entry name" value="tRNA_bind"/>
    <property type="match status" value="1"/>
</dbReference>
<dbReference type="GO" id="GO:0005737">
    <property type="term" value="C:cytoplasm"/>
    <property type="evidence" value="ECO:0007669"/>
    <property type="project" value="UniProtKB-SubCell"/>
</dbReference>
<feature type="region of interest" description="Disordered" evidence="16">
    <location>
        <begin position="1"/>
        <end position="23"/>
    </location>
</feature>
<evidence type="ECO:0000313" key="18">
    <source>
        <dbReference type="EMBL" id="NMA44368.1"/>
    </source>
</evidence>
<dbReference type="GO" id="GO:0000049">
    <property type="term" value="F:tRNA binding"/>
    <property type="evidence" value="ECO:0007669"/>
    <property type="project" value="UniProtKB-KW"/>
</dbReference>
<evidence type="ECO:0000256" key="13">
    <source>
        <dbReference type="ARBA" id="ARBA00023146"/>
    </source>
</evidence>
<keyword evidence="13" id="KW-0030">Aminoacyl-tRNA synthetase</keyword>
<evidence type="ECO:0000256" key="14">
    <source>
        <dbReference type="ARBA" id="ARBA00030904"/>
    </source>
</evidence>
<accession>A0A7K4BYS4</accession>
<evidence type="ECO:0000313" key="19">
    <source>
        <dbReference type="Proteomes" id="UP000526302"/>
    </source>
</evidence>
<evidence type="ECO:0000256" key="8">
    <source>
        <dbReference type="ARBA" id="ARBA00022598"/>
    </source>
</evidence>
<dbReference type="GO" id="GO:0004825">
    <property type="term" value="F:methionine-tRNA ligase activity"/>
    <property type="evidence" value="ECO:0007669"/>
    <property type="project" value="UniProtKB-EC"/>
</dbReference>
<evidence type="ECO:0000256" key="15">
    <source>
        <dbReference type="ARBA" id="ARBA00047364"/>
    </source>
</evidence>
<keyword evidence="10" id="KW-0067">ATP-binding</keyword>
<keyword evidence="8" id="KW-0436">Ligase</keyword>
<evidence type="ECO:0000256" key="11">
    <source>
        <dbReference type="ARBA" id="ARBA00022884"/>
    </source>
</evidence>
<dbReference type="SUPFAM" id="SSF50249">
    <property type="entry name" value="Nucleic acid-binding proteins"/>
    <property type="match status" value="1"/>
</dbReference>
<dbReference type="AlphaFoldDB" id="A0A7K4BYS4"/>
<keyword evidence="9" id="KW-0547">Nucleotide-binding</keyword>
<dbReference type="PANTHER" id="PTHR11586">
    <property type="entry name" value="TRNA-AMINOACYLATION COFACTOR ARC1 FAMILY MEMBER"/>
    <property type="match status" value="1"/>
</dbReference>
<keyword evidence="6" id="KW-0963">Cytoplasm</keyword>
<dbReference type="EMBL" id="JAAZKV010000007">
    <property type="protein sequence ID" value="NMA44368.1"/>
    <property type="molecule type" value="Genomic_DNA"/>
</dbReference>
<dbReference type="GO" id="GO:0006412">
    <property type="term" value="P:translation"/>
    <property type="evidence" value="ECO:0007669"/>
    <property type="project" value="UniProtKB-KW"/>
</dbReference>
<gene>
    <name evidence="18" type="ORF">GX950_00955</name>
</gene>
<evidence type="ECO:0000259" key="17">
    <source>
        <dbReference type="PROSITE" id="PS50886"/>
    </source>
</evidence>
<keyword evidence="7" id="KW-0820">tRNA-binding</keyword>
<organism evidence="18 19">
    <name type="scientific">Candidatus Iainarchaeum sp</name>
    <dbReference type="NCBI Taxonomy" id="3101447"/>
    <lineage>
        <taxon>Archaea</taxon>
        <taxon>Candidatus Iainarchaeota</taxon>
        <taxon>Candidatus Iainarchaeia</taxon>
        <taxon>Candidatus Iainarchaeales</taxon>
        <taxon>Candidatus Iainarchaeaceae</taxon>
        <taxon>Candidatus Iainarchaeum</taxon>
    </lineage>
</organism>
<evidence type="ECO:0000256" key="6">
    <source>
        <dbReference type="ARBA" id="ARBA00022490"/>
    </source>
</evidence>
<comment type="subcellular location">
    <subcellularLocation>
        <location evidence="2">Cytoplasm</location>
    </subcellularLocation>
</comment>
<sequence>MSDETKIENKIEEKNNEQKKQSDVVQNVAVQNVDQNNIVTFNDWMKVELRVGKIEVVEDVVGKDKLYKFSVNFGEMGKRTILAGLKQYYTKEELLNKKTVFVFNLSPRPLAGSVSQGMILAAKTIEGKYKIVSIDDSVVEGTRLE</sequence>
<evidence type="ECO:0000256" key="3">
    <source>
        <dbReference type="ARBA" id="ARBA00011738"/>
    </source>
</evidence>